<dbReference type="InterPro" id="IPR000100">
    <property type="entry name" value="RNase_P"/>
</dbReference>
<dbReference type="Gene3D" id="3.30.230.10">
    <property type="match status" value="1"/>
</dbReference>
<reference evidence="7" key="1">
    <citation type="submission" date="2017-09" db="EMBL/GenBank/DDBJ databases">
        <title>Depth-based differentiation of microbial function through sediment-hosted aquifers and enrichment of novel symbionts in the deep terrestrial subsurface.</title>
        <authorList>
            <person name="Probst A.J."/>
            <person name="Ladd B."/>
            <person name="Jarett J.K."/>
            <person name="Geller-Mcgrath D.E."/>
            <person name="Sieber C.M.K."/>
            <person name="Emerson J.B."/>
            <person name="Anantharaman K."/>
            <person name="Thomas B.C."/>
            <person name="Malmstrom R."/>
            <person name="Stieglmeier M."/>
            <person name="Klingl A."/>
            <person name="Woyke T."/>
            <person name="Ryan C.M."/>
            <person name="Banfield J.F."/>
        </authorList>
    </citation>
    <scope>NUCLEOTIDE SEQUENCE [LARGE SCALE GENOMIC DNA]</scope>
</reference>
<keyword evidence="1" id="KW-0819">tRNA processing</keyword>
<comment type="caution">
    <text evidence="6">The sequence shown here is derived from an EMBL/GenBank/DDBJ whole genome shotgun (WGS) entry which is preliminary data.</text>
</comment>
<accession>A0A2H0X8G4</accession>
<keyword evidence="4" id="KW-0378">Hydrolase</keyword>
<dbReference type="GO" id="GO:0008033">
    <property type="term" value="P:tRNA processing"/>
    <property type="evidence" value="ECO:0007669"/>
    <property type="project" value="UniProtKB-KW"/>
</dbReference>
<evidence type="ECO:0000313" key="6">
    <source>
        <dbReference type="EMBL" id="PIS21125.1"/>
    </source>
</evidence>
<evidence type="ECO:0000256" key="4">
    <source>
        <dbReference type="ARBA" id="ARBA00022801"/>
    </source>
</evidence>
<proteinExistence type="predicted"/>
<keyword evidence="2" id="KW-0540">Nuclease</keyword>
<dbReference type="GO" id="GO:0004526">
    <property type="term" value="F:ribonuclease P activity"/>
    <property type="evidence" value="ECO:0007669"/>
    <property type="project" value="InterPro"/>
</dbReference>
<dbReference type="AlphaFoldDB" id="A0A2H0X8G4"/>
<dbReference type="InterPro" id="IPR020568">
    <property type="entry name" value="Ribosomal_Su5_D2-typ_SF"/>
</dbReference>
<name>A0A2H0X8G4_UNCKA</name>
<dbReference type="SUPFAM" id="SSF54211">
    <property type="entry name" value="Ribosomal protein S5 domain 2-like"/>
    <property type="match status" value="1"/>
</dbReference>
<keyword evidence="5" id="KW-0694">RNA-binding</keyword>
<sequence>MRRGAAYHTPFFIAFSFYAKVNKDSAFAGGVVCSKKVCSSAIGRNKIRRLLFDCLRSKLSVYPANLRLILVAKQAMNKANYGQVCAGFDQAISKILVA</sequence>
<dbReference type="GO" id="GO:0000049">
    <property type="term" value="F:tRNA binding"/>
    <property type="evidence" value="ECO:0007669"/>
    <property type="project" value="InterPro"/>
</dbReference>
<gene>
    <name evidence="6" type="ORF">COT52_00245</name>
</gene>
<evidence type="ECO:0000256" key="1">
    <source>
        <dbReference type="ARBA" id="ARBA00022694"/>
    </source>
</evidence>
<evidence type="ECO:0000256" key="2">
    <source>
        <dbReference type="ARBA" id="ARBA00022722"/>
    </source>
</evidence>
<evidence type="ECO:0000313" key="7">
    <source>
        <dbReference type="Proteomes" id="UP000231414"/>
    </source>
</evidence>
<evidence type="ECO:0000256" key="5">
    <source>
        <dbReference type="ARBA" id="ARBA00022884"/>
    </source>
</evidence>
<dbReference type="Proteomes" id="UP000231414">
    <property type="component" value="Unassembled WGS sequence"/>
</dbReference>
<dbReference type="Pfam" id="PF00825">
    <property type="entry name" value="Ribonuclease_P"/>
    <property type="match status" value="1"/>
</dbReference>
<dbReference type="InterPro" id="IPR014721">
    <property type="entry name" value="Ribsml_uS5_D2-typ_fold_subgr"/>
</dbReference>
<protein>
    <submittedName>
        <fullName evidence="6">Uncharacterized protein</fullName>
    </submittedName>
</protein>
<organism evidence="6 7">
    <name type="scientific">candidate division WWE3 bacterium CG08_land_8_20_14_0_20_43_13</name>
    <dbReference type="NCBI Taxonomy" id="1975087"/>
    <lineage>
        <taxon>Bacteria</taxon>
        <taxon>Katanobacteria</taxon>
    </lineage>
</organism>
<keyword evidence="3" id="KW-0255">Endonuclease</keyword>
<dbReference type="EMBL" id="PEYW01000004">
    <property type="protein sequence ID" value="PIS21125.1"/>
    <property type="molecule type" value="Genomic_DNA"/>
</dbReference>
<evidence type="ECO:0000256" key="3">
    <source>
        <dbReference type="ARBA" id="ARBA00022759"/>
    </source>
</evidence>